<dbReference type="AlphaFoldDB" id="F6B5A6"/>
<keyword evidence="3" id="KW-1185">Reference proteome</keyword>
<sequence length="285" mass="32258">MKAYIDCVHCYLKQAVTCMTLAEVNEDRQHEILFELMDNIKKMDRNNTPAENSTEILLKVYRLLGNSDPYKEAKQYSNDLALKIYPKLKELLEQSDDRLYDALKIAVAGNIIDMGINRTFDINESLKYSLRVGFSRDNYDLFVKKLQQVDEVVILGDNSGEIVFDKILVEELVRMGKKIIYVVKDSPILNDATMDDAIYVGMDKIARVITTGSNYLGAPLNRVSPTLLNLLQQAKLVISKGQANFESLEQEEIAKNKIFFLLKIKCDGVGRVAGAKLGDVAFFVR</sequence>
<reference evidence="2" key="1">
    <citation type="submission" date="2011-05" db="EMBL/GenBank/DDBJ databases">
        <title>Complete sequence of Desulfotomaculum carboxydivorans CO-1-SRB.</title>
        <authorList>
            <consortium name="US DOE Joint Genome Institute"/>
            <person name="Lucas S."/>
            <person name="Han J."/>
            <person name="Lapidus A."/>
            <person name="Cheng J.-F."/>
            <person name="Goodwin L."/>
            <person name="Pitluck S."/>
            <person name="Peters L."/>
            <person name="Mikhailova N."/>
            <person name="Lu M."/>
            <person name="Han C."/>
            <person name="Tapia R."/>
            <person name="Land M."/>
            <person name="Hauser L."/>
            <person name="Kyrpides N."/>
            <person name="Ivanova N."/>
            <person name="Pagani I."/>
            <person name="Stams A."/>
            <person name="Plugge C."/>
            <person name="Muyzer G."/>
            <person name="Kuever J."/>
            <person name="Parshina S."/>
            <person name="Ivanova A."/>
            <person name="Nazina T."/>
            <person name="Woyke T."/>
        </authorList>
    </citation>
    <scope>NUCLEOTIDE SEQUENCE [LARGE SCALE GENOMIC DNA]</scope>
    <source>
        <strain evidence="2">CO-1-SRB</strain>
    </source>
</reference>
<dbReference type="InterPro" id="IPR002791">
    <property type="entry name" value="ARMT1-like_metal-bd"/>
</dbReference>
<dbReference type="STRING" id="868595.Desca_1369"/>
<evidence type="ECO:0000259" key="1">
    <source>
        <dbReference type="Pfam" id="PF01937"/>
    </source>
</evidence>
<dbReference type="InterPro" id="IPR036075">
    <property type="entry name" value="ARMT-1-like_metal-bd_sf"/>
</dbReference>
<dbReference type="PIRSF" id="PIRSF006593">
    <property type="entry name" value="UCP006593"/>
    <property type="match status" value="1"/>
</dbReference>
<evidence type="ECO:0000313" key="3">
    <source>
        <dbReference type="Proteomes" id="UP000009226"/>
    </source>
</evidence>
<dbReference type="RefSeq" id="WP_013810144.1">
    <property type="nucleotide sequence ID" value="NC_015565.1"/>
</dbReference>
<dbReference type="InterPro" id="IPR014444">
    <property type="entry name" value="PH1575-like"/>
</dbReference>
<dbReference type="Pfam" id="PF01937">
    <property type="entry name" value="ARMT1-like_dom"/>
    <property type="match status" value="1"/>
</dbReference>
<dbReference type="Proteomes" id="UP000009226">
    <property type="component" value="Chromosome"/>
</dbReference>
<dbReference type="eggNOG" id="COG1578">
    <property type="taxonomic scope" value="Bacteria"/>
</dbReference>
<evidence type="ECO:0000313" key="2">
    <source>
        <dbReference type="EMBL" id="AEF94227.1"/>
    </source>
</evidence>
<accession>F6B5A6</accession>
<dbReference type="KEGG" id="dca:Desca_1369"/>
<dbReference type="Gene3D" id="1.10.285.20">
    <property type="entry name" value="Uncharacterised protein PF01937, DUF89, domain 2"/>
    <property type="match status" value="1"/>
</dbReference>
<organism evidence="2 3">
    <name type="scientific">Desulfotomaculum nigrificans (strain DSM 14880 / VKM B-2319 / CO-1-SRB)</name>
    <name type="common">Desulfotomaculum carboxydivorans</name>
    <dbReference type="NCBI Taxonomy" id="868595"/>
    <lineage>
        <taxon>Bacteria</taxon>
        <taxon>Bacillati</taxon>
        <taxon>Bacillota</taxon>
        <taxon>Clostridia</taxon>
        <taxon>Eubacteriales</taxon>
        <taxon>Desulfotomaculaceae</taxon>
        <taxon>Desulfotomaculum</taxon>
    </lineage>
</organism>
<name>F6B5A6_DESCC</name>
<protein>
    <recommendedName>
        <fullName evidence="1">Damage-control phosphatase ARMT1-like metal-binding domain-containing protein</fullName>
    </recommendedName>
</protein>
<dbReference type="EMBL" id="CP002736">
    <property type="protein sequence ID" value="AEF94227.1"/>
    <property type="molecule type" value="Genomic_DNA"/>
</dbReference>
<feature type="domain" description="Damage-control phosphatase ARMT1-like metal-binding" evidence="1">
    <location>
        <begin position="6"/>
        <end position="279"/>
    </location>
</feature>
<dbReference type="SUPFAM" id="SSF111321">
    <property type="entry name" value="AF1104-like"/>
    <property type="match status" value="1"/>
</dbReference>
<gene>
    <name evidence="2" type="ordered locus">Desca_1369</name>
</gene>
<dbReference type="Gene3D" id="3.40.50.10880">
    <property type="entry name" value="Uncharacterised protein PF01937, DUF89, domain 3"/>
    <property type="match status" value="1"/>
</dbReference>
<dbReference type="HOGENOM" id="CLU_071520_1_0_9"/>
<proteinExistence type="predicted"/>